<keyword evidence="2" id="KW-1185">Reference proteome</keyword>
<dbReference type="EMBL" id="CP150484">
    <property type="protein sequence ID" value="WYW18168.1"/>
    <property type="molecule type" value="Genomic_DNA"/>
</dbReference>
<evidence type="ECO:0000313" key="1">
    <source>
        <dbReference type="EMBL" id="WYW18168.1"/>
    </source>
</evidence>
<proteinExistence type="predicted"/>
<protein>
    <submittedName>
        <fullName evidence="1">2-oxo acid dehydrogenase subunit E2</fullName>
    </submittedName>
</protein>
<reference evidence="1" key="1">
    <citation type="submission" date="2023-10" db="EMBL/GenBank/DDBJ databases">
        <title>Whole genome sequencing of actinobacterial strain Amycolatopsis sp. (BCA-696) identifies the underlying plant growth-promoting genes.</title>
        <authorList>
            <person name="Gandham P."/>
            <person name="Vadla N."/>
            <person name="Saji A."/>
            <person name="Srinivas V."/>
            <person name="Ruperao P."/>
            <person name="Selvanayagam S."/>
            <person name="Saxena R.K."/>
            <person name="Rathore A."/>
            <person name="Gopalakrishnan S."/>
            <person name="Thakur V."/>
        </authorList>
    </citation>
    <scope>NUCLEOTIDE SEQUENCE</scope>
    <source>
        <strain evidence="1">BCA-696</strain>
    </source>
</reference>
<dbReference type="Proteomes" id="UP001456344">
    <property type="component" value="Chromosome"/>
</dbReference>
<sequence>MADFLMPSLGADMDSGTIIEWLVAPGDKVQRGDIVAVVDTAKAAIEVECFTSGTVEEILVPPGTSVAVGTPLARIGSAEAGSEPEPPVAPLPERPVPALPEQPRRSTIELASPPARSFAAQVGVDLETVRGTGRDGRITHADVERARPDRRAIEIGGGRLKISPYARRLARERRVDLSSLEPGSADGALRARDLPAITPASTTPSAEPPRHTADPVALRQTIAALMARSKREIPHYYLSATIDLKAATDWLREYNLAVPVTERVVPAALLLKATALAAVKVPELNGHWKDGAFRPSAEVHLGVAVALRGGGLIAPAIADADRLSLPETMRRLRDLVSRTRSGSLRGQELTTATITVTDLGDNGVEAVHGVIHPPQVALVGFGAITPRPCAVGDLIGIRPLVTATLAGDHRATDGATGARFLKTVTALLQKPEEL</sequence>
<accession>A0ACD5BFH7</accession>
<evidence type="ECO:0000313" key="2">
    <source>
        <dbReference type="Proteomes" id="UP001456344"/>
    </source>
</evidence>
<gene>
    <name evidence="1" type="ORF">LCL61_21735</name>
</gene>
<name>A0ACD5BFH7_9PSEU</name>
<organism evidence="1 2">
    <name type="scientific">Amycolatopsis coloradensis</name>
    <dbReference type="NCBI Taxonomy" id="76021"/>
    <lineage>
        <taxon>Bacteria</taxon>
        <taxon>Bacillati</taxon>
        <taxon>Actinomycetota</taxon>
        <taxon>Actinomycetes</taxon>
        <taxon>Pseudonocardiales</taxon>
        <taxon>Pseudonocardiaceae</taxon>
        <taxon>Amycolatopsis</taxon>
    </lineage>
</organism>